<evidence type="ECO:0000256" key="9">
    <source>
        <dbReference type="ARBA" id="ARBA00023180"/>
    </source>
</evidence>
<keyword evidence="13" id="KW-1185">Reference proteome</keyword>
<feature type="chain" id="PRO_5035338565" description="Carboxypeptidase" evidence="11">
    <location>
        <begin position="24"/>
        <end position="522"/>
    </location>
</feature>
<dbReference type="PROSITE" id="PS00131">
    <property type="entry name" value="CARBOXYPEPT_SER_SER"/>
    <property type="match status" value="1"/>
</dbReference>
<dbReference type="PANTHER" id="PTHR11802:SF446">
    <property type="entry name" value="SERINE CARBOXYPEPTIDASE-LIKE 49"/>
    <property type="match status" value="1"/>
</dbReference>
<evidence type="ECO:0000313" key="13">
    <source>
        <dbReference type="Proteomes" id="UP000737018"/>
    </source>
</evidence>
<dbReference type="EC" id="3.4.16.-" evidence="11"/>
<feature type="signal peptide" evidence="11">
    <location>
        <begin position="1"/>
        <end position="23"/>
    </location>
</feature>
<dbReference type="InterPro" id="IPR018202">
    <property type="entry name" value="Ser_caboxypep_ser_AS"/>
</dbReference>
<dbReference type="PROSITE" id="PS00560">
    <property type="entry name" value="CARBOXYPEPT_SER_HIS"/>
    <property type="match status" value="1"/>
</dbReference>
<dbReference type="PANTHER" id="PTHR11802">
    <property type="entry name" value="SERINE PROTEASE FAMILY S10 SERINE CARBOXYPEPTIDASE"/>
    <property type="match status" value="1"/>
</dbReference>
<evidence type="ECO:0000256" key="5">
    <source>
        <dbReference type="ARBA" id="ARBA00022670"/>
    </source>
</evidence>
<dbReference type="OrthoDB" id="443318at2759"/>
<keyword evidence="6 11" id="KW-0732">Signal</keyword>
<sequence length="522" mass="58482">MEPSTISLSLLFTFLSLFSLSSSINFNEDLHISRSNLPSVQAEKFIRELNLFPKTEINVVDRPGFSSAEPKKIVEKRFAFPDLVGSGVTVDDLGHHAGYYDIEHSHAARLFYFFFESRTNKKDPVVIWLTGGPGCSSELAMFYENGPFTIANNMSLVWNEYGWDKASNLLYVDQPTGTGFSYTSDKRDIRHNEDGVSNDLYDFLQAFFAEHPEFAENDFYITGESYAGHYIPAFAARVHRGNKANEGIHINLKGFAIGNGLTDPAIQYKAYTDYALDMGLISKTAYNRISKVIPVCETAIKLCGTDGTISCVASYFVCNTIFSSIMALAGDINYYDIRKKCEGSLCYDFSNMDKFLNQESVRNALGVGDLDFVSCSPTVYQAMLVDWMRNLEVGIPTLLEDGIKLLVYAGEYDLICNWLGNSRWVHAMEWSGQQKFVASPEVHFEVNGSTAGVLKSHGPLSFLKVHNAGHMVPMDQPKAALEMLIRAVFDLNVRANQYMVSLGSYYACKYSCTPQLWDEKEL</sequence>
<evidence type="ECO:0000256" key="2">
    <source>
        <dbReference type="ARBA" id="ARBA00009431"/>
    </source>
</evidence>
<evidence type="ECO:0000256" key="6">
    <source>
        <dbReference type="ARBA" id="ARBA00022729"/>
    </source>
</evidence>
<dbReference type="EMBL" id="JRKL02000821">
    <property type="protein sequence ID" value="KAF3968027.1"/>
    <property type="molecule type" value="Genomic_DNA"/>
</dbReference>
<keyword evidence="4 11" id="KW-0121">Carboxypeptidase</keyword>
<protein>
    <recommendedName>
        <fullName evidence="11">Carboxypeptidase</fullName>
        <ecNumber evidence="11">3.4.16.-</ecNumber>
    </recommendedName>
</protein>
<keyword evidence="3" id="KW-0964">Secreted</keyword>
<organism evidence="12 13">
    <name type="scientific">Castanea mollissima</name>
    <name type="common">Chinese chestnut</name>
    <dbReference type="NCBI Taxonomy" id="60419"/>
    <lineage>
        <taxon>Eukaryota</taxon>
        <taxon>Viridiplantae</taxon>
        <taxon>Streptophyta</taxon>
        <taxon>Embryophyta</taxon>
        <taxon>Tracheophyta</taxon>
        <taxon>Spermatophyta</taxon>
        <taxon>Magnoliopsida</taxon>
        <taxon>eudicotyledons</taxon>
        <taxon>Gunneridae</taxon>
        <taxon>Pentapetalae</taxon>
        <taxon>rosids</taxon>
        <taxon>fabids</taxon>
        <taxon>Fagales</taxon>
        <taxon>Fagaceae</taxon>
        <taxon>Castanea</taxon>
    </lineage>
</organism>
<evidence type="ECO:0000256" key="3">
    <source>
        <dbReference type="ARBA" id="ARBA00022525"/>
    </source>
</evidence>
<dbReference type="PRINTS" id="PR00724">
    <property type="entry name" value="CRBOXYPTASEC"/>
</dbReference>
<dbReference type="InterPro" id="IPR033124">
    <property type="entry name" value="Ser_caboxypep_his_AS"/>
</dbReference>
<evidence type="ECO:0000256" key="1">
    <source>
        <dbReference type="ARBA" id="ARBA00004613"/>
    </source>
</evidence>
<evidence type="ECO:0000256" key="11">
    <source>
        <dbReference type="RuleBase" id="RU361156"/>
    </source>
</evidence>
<evidence type="ECO:0000256" key="10">
    <source>
        <dbReference type="ARBA" id="ARBA00037399"/>
    </source>
</evidence>
<dbReference type="FunFam" id="3.40.50.1820:FF:000060">
    <property type="entry name" value="Carboxypeptidase"/>
    <property type="match status" value="1"/>
</dbReference>
<keyword evidence="8" id="KW-1015">Disulfide bond</keyword>
<reference evidence="12" key="1">
    <citation type="submission" date="2020-03" db="EMBL/GenBank/DDBJ databases">
        <title>Castanea mollissima Vanexum genome sequencing.</title>
        <authorList>
            <person name="Staton M."/>
        </authorList>
    </citation>
    <scope>NUCLEOTIDE SEQUENCE</scope>
    <source>
        <tissue evidence="12">Leaf</tissue>
    </source>
</reference>
<evidence type="ECO:0000256" key="8">
    <source>
        <dbReference type="ARBA" id="ARBA00023157"/>
    </source>
</evidence>
<comment type="similarity">
    <text evidence="2 11">Belongs to the peptidase S10 family.</text>
</comment>
<dbReference type="AlphaFoldDB" id="A0A8J4RNA1"/>
<evidence type="ECO:0000256" key="7">
    <source>
        <dbReference type="ARBA" id="ARBA00022801"/>
    </source>
</evidence>
<dbReference type="Pfam" id="PF00450">
    <property type="entry name" value="Peptidase_S10"/>
    <property type="match status" value="1"/>
</dbReference>
<dbReference type="GO" id="GO:0005576">
    <property type="term" value="C:extracellular region"/>
    <property type="evidence" value="ECO:0007669"/>
    <property type="project" value="UniProtKB-SubCell"/>
</dbReference>
<keyword evidence="5 11" id="KW-0645">Protease</keyword>
<dbReference type="GO" id="GO:0004185">
    <property type="term" value="F:serine-type carboxypeptidase activity"/>
    <property type="evidence" value="ECO:0007669"/>
    <property type="project" value="UniProtKB-UniRule"/>
</dbReference>
<dbReference type="InterPro" id="IPR029058">
    <property type="entry name" value="AB_hydrolase_fold"/>
</dbReference>
<dbReference type="Gene3D" id="3.40.50.1820">
    <property type="entry name" value="alpha/beta hydrolase"/>
    <property type="match status" value="1"/>
</dbReference>
<evidence type="ECO:0000256" key="4">
    <source>
        <dbReference type="ARBA" id="ARBA00022645"/>
    </source>
</evidence>
<name>A0A8J4RNA1_9ROSI</name>
<comment type="function">
    <text evidence="10">Probable carboxypeptidase.</text>
</comment>
<dbReference type="SUPFAM" id="SSF53474">
    <property type="entry name" value="alpha/beta-Hydrolases"/>
    <property type="match status" value="1"/>
</dbReference>
<proteinExistence type="inferred from homology"/>
<gene>
    <name evidence="12" type="ORF">CMV_008041</name>
</gene>
<dbReference type="GO" id="GO:0006508">
    <property type="term" value="P:proteolysis"/>
    <property type="evidence" value="ECO:0007669"/>
    <property type="project" value="UniProtKB-KW"/>
</dbReference>
<keyword evidence="7 11" id="KW-0378">Hydrolase</keyword>
<dbReference type="GO" id="GO:0005773">
    <property type="term" value="C:vacuole"/>
    <property type="evidence" value="ECO:0007669"/>
    <property type="project" value="TreeGrafter"/>
</dbReference>
<evidence type="ECO:0000313" key="12">
    <source>
        <dbReference type="EMBL" id="KAF3968027.1"/>
    </source>
</evidence>
<keyword evidence="9" id="KW-0325">Glycoprotein</keyword>
<accession>A0A8J4RNA1</accession>
<dbReference type="Proteomes" id="UP000737018">
    <property type="component" value="Unassembled WGS sequence"/>
</dbReference>
<dbReference type="InterPro" id="IPR001563">
    <property type="entry name" value="Peptidase_S10"/>
</dbReference>
<comment type="subcellular location">
    <subcellularLocation>
        <location evidence="1">Secreted</location>
    </subcellularLocation>
</comment>
<comment type="caution">
    <text evidence="12">The sequence shown here is derived from an EMBL/GenBank/DDBJ whole genome shotgun (WGS) entry which is preliminary data.</text>
</comment>